<dbReference type="OrthoDB" id="2142961at2759"/>
<feature type="compositionally biased region" description="Polar residues" evidence="1">
    <location>
        <begin position="272"/>
        <end position="285"/>
    </location>
</feature>
<proteinExistence type="predicted"/>
<gene>
    <name evidence="2" type="ORF">HIM_07155</name>
</gene>
<name>A0A0F7ZI24_9HYPO</name>
<feature type="compositionally biased region" description="Polar residues" evidence="1">
    <location>
        <begin position="1"/>
        <end position="10"/>
    </location>
</feature>
<keyword evidence="3" id="KW-1185">Reference proteome</keyword>
<feature type="compositionally biased region" description="Basic and acidic residues" evidence="1">
    <location>
        <begin position="173"/>
        <end position="192"/>
    </location>
</feature>
<dbReference type="Pfam" id="PF15365">
    <property type="entry name" value="PNRC"/>
    <property type="match status" value="1"/>
</dbReference>
<dbReference type="GO" id="GO:0016071">
    <property type="term" value="P:mRNA metabolic process"/>
    <property type="evidence" value="ECO:0007669"/>
    <property type="project" value="UniProtKB-ARBA"/>
</dbReference>
<feature type="region of interest" description="Disordered" evidence="1">
    <location>
        <begin position="1"/>
        <end position="259"/>
    </location>
</feature>
<feature type="compositionally biased region" description="Polar residues" evidence="1">
    <location>
        <begin position="84"/>
        <end position="99"/>
    </location>
</feature>
<feature type="compositionally biased region" description="Low complexity" evidence="1">
    <location>
        <begin position="221"/>
        <end position="240"/>
    </location>
</feature>
<feature type="region of interest" description="Disordered" evidence="1">
    <location>
        <begin position="271"/>
        <end position="295"/>
    </location>
</feature>
<evidence type="ECO:0000313" key="3">
    <source>
        <dbReference type="Proteomes" id="UP000054481"/>
    </source>
</evidence>
<dbReference type="InterPro" id="IPR028322">
    <property type="entry name" value="PNRC-like_rgn"/>
</dbReference>
<organism evidence="2 3">
    <name type="scientific">Hirsutella minnesotensis 3608</name>
    <dbReference type="NCBI Taxonomy" id="1043627"/>
    <lineage>
        <taxon>Eukaryota</taxon>
        <taxon>Fungi</taxon>
        <taxon>Dikarya</taxon>
        <taxon>Ascomycota</taxon>
        <taxon>Pezizomycotina</taxon>
        <taxon>Sordariomycetes</taxon>
        <taxon>Hypocreomycetidae</taxon>
        <taxon>Hypocreales</taxon>
        <taxon>Ophiocordycipitaceae</taxon>
        <taxon>Hirsutella</taxon>
    </lineage>
</organism>
<reference evidence="2 3" key="1">
    <citation type="journal article" date="2014" name="Genome Biol. Evol.">
        <title>Comparative genomics and transcriptomics analyses reveal divergent lifestyle features of nematode endoparasitic fungus Hirsutella minnesotensis.</title>
        <authorList>
            <person name="Lai Y."/>
            <person name="Liu K."/>
            <person name="Zhang X."/>
            <person name="Zhang X."/>
            <person name="Li K."/>
            <person name="Wang N."/>
            <person name="Shu C."/>
            <person name="Wu Y."/>
            <person name="Wang C."/>
            <person name="Bushley K.E."/>
            <person name="Xiang M."/>
            <person name="Liu X."/>
        </authorList>
    </citation>
    <scope>NUCLEOTIDE SEQUENCE [LARGE SCALE GENOMIC DNA]</scope>
    <source>
        <strain evidence="2 3">3608</strain>
    </source>
</reference>
<accession>A0A0F7ZI24</accession>
<dbReference type="EMBL" id="KQ030535">
    <property type="protein sequence ID" value="KJZ73361.1"/>
    <property type="molecule type" value="Genomic_DNA"/>
</dbReference>
<dbReference type="AlphaFoldDB" id="A0A0F7ZI24"/>
<feature type="compositionally biased region" description="Low complexity" evidence="1">
    <location>
        <begin position="107"/>
        <end position="134"/>
    </location>
</feature>
<evidence type="ECO:0000256" key="1">
    <source>
        <dbReference type="SAM" id="MobiDB-lite"/>
    </source>
</evidence>
<sequence length="349" mass="37714">MTDVASQLKSTPARRRPGRGDGRPSAQKAYASENDAAALETGRHRKAPQTPSKAMPASPALGDSGSTKEGSKSRNRNKIRDKNAQTSPDSSQHGRQTPPQRCVSMKPSTAAAFAGATFHASPAPSALPLPSFHAKPSGDTPLHAGAKGTADEPSPPATDVDAPTPLRPSSVPRTHESPLDFMFRAHREEKERHHCRPHANGGIVSNPCSPQPPAQPNFTNSPSLSSLSQSRRPISRQLSSGPDHSDLEWSPRMPMGPAFSTPYQERIRVARSSATHAQNDQSRIGTSHAPVSEEDPAEALKKFLFGGNPNLHRHADHNCPPPKLAMPKLIDPMICRPWRRIYGEFSSWT</sequence>
<protein>
    <submittedName>
        <fullName evidence="2">Uncharacterized protein</fullName>
    </submittedName>
</protein>
<evidence type="ECO:0000313" key="2">
    <source>
        <dbReference type="EMBL" id="KJZ73361.1"/>
    </source>
</evidence>
<dbReference type="Proteomes" id="UP000054481">
    <property type="component" value="Unassembled WGS sequence"/>
</dbReference>